<keyword evidence="2" id="KW-1185">Reference proteome</keyword>
<gene>
    <name evidence="1" type="ORF">ANE_LOCUS5936</name>
</gene>
<protein>
    <submittedName>
        <fullName evidence="1">Uncharacterized protein</fullName>
    </submittedName>
</protein>
<dbReference type="AlphaFoldDB" id="A0A565B1F7"/>
<accession>A0A565B1F7</accession>
<evidence type="ECO:0000313" key="1">
    <source>
        <dbReference type="EMBL" id="VVA95491.1"/>
    </source>
</evidence>
<dbReference type="EMBL" id="CABITT030000002">
    <property type="protein sequence ID" value="VVA95491.1"/>
    <property type="molecule type" value="Genomic_DNA"/>
</dbReference>
<organism evidence="1 2">
    <name type="scientific">Arabis nemorensis</name>
    <dbReference type="NCBI Taxonomy" id="586526"/>
    <lineage>
        <taxon>Eukaryota</taxon>
        <taxon>Viridiplantae</taxon>
        <taxon>Streptophyta</taxon>
        <taxon>Embryophyta</taxon>
        <taxon>Tracheophyta</taxon>
        <taxon>Spermatophyta</taxon>
        <taxon>Magnoliopsida</taxon>
        <taxon>eudicotyledons</taxon>
        <taxon>Gunneridae</taxon>
        <taxon>Pentapetalae</taxon>
        <taxon>rosids</taxon>
        <taxon>malvids</taxon>
        <taxon>Brassicales</taxon>
        <taxon>Brassicaceae</taxon>
        <taxon>Arabideae</taxon>
        <taxon>Arabis</taxon>
    </lineage>
</organism>
<comment type="caution">
    <text evidence="1">The sequence shown here is derived from an EMBL/GenBank/DDBJ whole genome shotgun (WGS) entry which is preliminary data.</text>
</comment>
<sequence>MGEEFMFQHLRSDKGYENECIDEHGNEFWETQESRGSHWGEFGGFARFAKGHDFITHAL</sequence>
<dbReference type="Proteomes" id="UP000489600">
    <property type="component" value="Unassembled WGS sequence"/>
</dbReference>
<name>A0A565B1F7_9BRAS</name>
<proteinExistence type="predicted"/>
<evidence type="ECO:0000313" key="2">
    <source>
        <dbReference type="Proteomes" id="UP000489600"/>
    </source>
</evidence>
<reference evidence="1" key="1">
    <citation type="submission" date="2019-07" db="EMBL/GenBank/DDBJ databases">
        <authorList>
            <person name="Dittberner H."/>
        </authorList>
    </citation>
    <scope>NUCLEOTIDE SEQUENCE [LARGE SCALE GENOMIC DNA]</scope>
</reference>